<organism evidence="3 4">
    <name type="scientific">Desulfonema limicola</name>
    <dbReference type="NCBI Taxonomy" id="45656"/>
    <lineage>
        <taxon>Bacteria</taxon>
        <taxon>Pseudomonadati</taxon>
        <taxon>Thermodesulfobacteriota</taxon>
        <taxon>Desulfobacteria</taxon>
        <taxon>Desulfobacterales</taxon>
        <taxon>Desulfococcaceae</taxon>
        <taxon>Desulfonema</taxon>
    </lineage>
</organism>
<accession>A0A975B9P9</accession>
<dbReference type="Proteomes" id="UP000663720">
    <property type="component" value="Chromosome"/>
</dbReference>
<dbReference type="KEGG" id="dli:dnl_37900"/>
<name>A0A975B9P9_9BACT</name>
<keyword evidence="4" id="KW-1185">Reference proteome</keyword>
<feature type="chain" id="PRO_5037271337" evidence="2">
    <location>
        <begin position="27"/>
        <end position="215"/>
    </location>
</feature>
<dbReference type="EMBL" id="CP061799">
    <property type="protein sequence ID" value="QTA81453.1"/>
    <property type="molecule type" value="Genomic_DNA"/>
</dbReference>
<gene>
    <name evidence="3" type="ORF">dnl_37900</name>
</gene>
<proteinExistence type="predicted"/>
<keyword evidence="1" id="KW-0472">Membrane</keyword>
<feature type="signal peptide" evidence="2">
    <location>
        <begin position="1"/>
        <end position="26"/>
    </location>
</feature>
<evidence type="ECO:0000256" key="2">
    <source>
        <dbReference type="SAM" id="SignalP"/>
    </source>
</evidence>
<evidence type="ECO:0000313" key="3">
    <source>
        <dbReference type="EMBL" id="QTA81453.1"/>
    </source>
</evidence>
<evidence type="ECO:0000313" key="4">
    <source>
        <dbReference type="Proteomes" id="UP000663720"/>
    </source>
</evidence>
<dbReference type="AlphaFoldDB" id="A0A975B9P9"/>
<sequence>MKYKIASMTVSCLLWLFLLAGIPASASDNAAGKGYTAEECMECHKTGSEESSLLISPEKYEASVHGQSLTCLECHTGIKDEEHMNGEGIEPVDCSQCHEMKKNKTSLFSRLSSFQIASHKKADFGKNYTMDNCLGCHQGTGAHGETEAINNMDCYKCHDPNIKDAMWGYMHLDTKNKSMPAVFAYICFAVLILAVLLGRFMDLVFDNFPGKFNKS</sequence>
<keyword evidence="2" id="KW-0732">Signal</keyword>
<reference evidence="3" key="1">
    <citation type="journal article" date="2021" name="Microb. Physiol.">
        <title>Proteogenomic Insights into the Physiology of Marine, Sulfate-Reducing, Filamentous Desulfonema limicola and Desulfonema magnum.</title>
        <authorList>
            <person name="Schnaars V."/>
            <person name="Wohlbrand L."/>
            <person name="Scheve S."/>
            <person name="Hinrichs C."/>
            <person name="Reinhardt R."/>
            <person name="Rabus R."/>
        </authorList>
    </citation>
    <scope>NUCLEOTIDE SEQUENCE</scope>
    <source>
        <strain evidence="3">5ac10</strain>
    </source>
</reference>
<dbReference type="InterPro" id="IPR036280">
    <property type="entry name" value="Multihaem_cyt_sf"/>
</dbReference>
<keyword evidence="1" id="KW-1133">Transmembrane helix</keyword>
<dbReference type="Gene3D" id="3.90.10.10">
    <property type="entry name" value="Cytochrome C3"/>
    <property type="match status" value="1"/>
</dbReference>
<keyword evidence="1" id="KW-0812">Transmembrane</keyword>
<dbReference type="RefSeq" id="WP_207687483.1">
    <property type="nucleotide sequence ID" value="NZ_CP061799.1"/>
</dbReference>
<dbReference type="SUPFAM" id="SSF48695">
    <property type="entry name" value="Multiheme cytochromes"/>
    <property type="match status" value="1"/>
</dbReference>
<evidence type="ECO:0000256" key="1">
    <source>
        <dbReference type="SAM" id="Phobius"/>
    </source>
</evidence>
<protein>
    <submittedName>
        <fullName evidence="3">Cytochrome domain-containing protein</fullName>
    </submittedName>
</protein>
<feature type="transmembrane region" description="Helical" evidence="1">
    <location>
        <begin position="182"/>
        <end position="205"/>
    </location>
</feature>